<dbReference type="AlphaFoldDB" id="A0A917ZMZ5"/>
<evidence type="ECO:0000256" key="1">
    <source>
        <dbReference type="SAM" id="MobiDB-lite"/>
    </source>
</evidence>
<reference evidence="3" key="2">
    <citation type="submission" date="2020-09" db="EMBL/GenBank/DDBJ databases">
        <authorList>
            <person name="Sun Q."/>
            <person name="Zhou Y."/>
        </authorList>
    </citation>
    <scope>NUCLEOTIDE SEQUENCE</scope>
    <source>
        <strain evidence="3">CGMCC 4.7201</strain>
    </source>
</reference>
<accession>A0A917ZMZ5</accession>
<gene>
    <name evidence="3" type="ORF">GCM10012280_19490</name>
</gene>
<feature type="region of interest" description="Disordered" evidence="1">
    <location>
        <begin position="267"/>
        <end position="290"/>
    </location>
</feature>
<feature type="compositionally biased region" description="Basic and acidic residues" evidence="1">
    <location>
        <begin position="274"/>
        <end position="290"/>
    </location>
</feature>
<dbReference type="RefSeq" id="WP_189131159.1">
    <property type="nucleotide sequence ID" value="NZ_BMMS01000007.1"/>
</dbReference>
<evidence type="ECO:0000259" key="2">
    <source>
        <dbReference type="Pfam" id="PF13349"/>
    </source>
</evidence>
<evidence type="ECO:0000313" key="4">
    <source>
        <dbReference type="Proteomes" id="UP000641932"/>
    </source>
</evidence>
<dbReference type="Pfam" id="PF13349">
    <property type="entry name" value="DUF4097"/>
    <property type="match status" value="1"/>
</dbReference>
<keyword evidence="4" id="KW-1185">Reference proteome</keyword>
<dbReference type="EMBL" id="BMMS01000007">
    <property type="protein sequence ID" value="GGO85522.1"/>
    <property type="molecule type" value="Genomic_DNA"/>
</dbReference>
<dbReference type="Proteomes" id="UP000641932">
    <property type="component" value="Unassembled WGS sequence"/>
</dbReference>
<proteinExistence type="predicted"/>
<name>A0A917ZMZ5_9ACTN</name>
<comment type="caution">
    <text evidence="3">The sequence shown here is derived from an EMBL/GenBank/DDBJ whole genome shotgun (WGS) entry which is preliminary data.</text>
</comment>
<protein>
    <recommendedName>
        <fullName evidence="2">DUF4097 domain-containing protein</fullName>
    </recommendedName>
</protein>
<evidence type="ECO:0000313" key="3">
    <source>
        <dbReference type="EMBL" id="GGO85522.1"/>
    </source>
</evidence>
<organism evidence="3 4">
    <name type="scientific">Wenjunlia tyrosinilytica</name>
    <dbReference type="NCBI Taxonomy" id="1544741"/>
    <lineage>
        <taxon>Bacteria</taxon>
        <taxon>Bacillati</taxon>
        <taxon>Actinomycetota</taxon>
        <taxon>Actinomycetes</taxon>
        <taxon>Kitasatosporales</taxon>
        <taxon>Streptomycetaceae</taxon>
        <taxon>Wenjunlia</taxon>
    </lineage>
</organism>
<sequence length="290" mass="30164">MPQWTIEEPRKLTFDSEISSLHVRIVGGTVNVVGTDEGSSRLEVTEIDGPALIVSKDGSTLTVAYEDLPWKGLLGWLDRKGWRRRAVVSVAVPIGTRVELGVVSACAVVSGIGGRTSVRGVNGDTTLVGVSGSVDANTVSGNVDAQAVSGDLKVNTVSGELTVVEGTGGRVKADSVSGGMVLDLDPRTGTDVRLNTVSGEVAIRLPDPGDAKVDANTASGAVSNAFDELRLTNQWGAKRLTGTLGKGNGKLRVTTVSGSVALLRKPPAEEEFVDAPRDARDPEDPEGKVL</sequence>
<feature type="domain" description="DUF4097" evidence="2">
    <location>
        <begin position="123"/>
        <end position="262"/>
    </location>
</feature>
<dbReference type="InterPro" id="IPR025164">
    <property type="entry name" value="Toastrack_DUF4097"/>
</dbReference>
<reference evidence="3" key="1">
    <citation type="journal article" date="2014" name="Int. J. Syst. Evol. Microbiol.">
        <title>Complete genome sequence of Corynebacterium casei LMG S-19264T (=DSM 44701T), isolated from a smear-ripened cheese.</title>
        <authorList>
            <consortium name="US DOE Joint Genome Institute (JGI-PGF)"/>
            <person name="Walter F."/>
            <person name="Albersmeier A."/>
            <person name="Kalinowski J."/>
            <person name="Ruckert C."/>
        </authorList>
    </citation>
    <scope>NUCLEOTIDE SEQUENCE</scope>
    <source>
        <strain evidence="3">CGMCC 4.7201</strain>
    </source>
</reference>